<evidence type="ECO:0000313" key="1">
    <source>
        <dbReference type="EMBL" id="MFA1537869.1"/>
    </source>
</evidence>
<organism evidence="1 2">
    <name type="scientific">Actinomadura monticuli</name>
    <dbReference type="NCBI Taxonomy" id="3097367"/>
    <lineage>
        <taxon>Bacteria</taxon>
        <taxon>Bacillati</taxon>
        <taxon>Actinomycetota</taxon>
        <taxon>Actinomycetes</taxon>
        <taxon>Streptosporangiales</taxon>
        <taxon>Thermomonosporaceae</taxon>
        <taxon>Actinomadura</taxon>
    </lineage>
</organism>
<dbReference type="RefSeq" id="WP_371947196.1">
    <property type="nucleotide sequence ID" value="NZ_JAXCEI010000001.1"/>
</dbReference>
<dbReference type="Proteomes" id="UP001569963">
    <property type="component" value="Unassembled WGS sequence"/>
</dbReference>
<comment type="caution">
    <text evidence="1">The sequence shown here is derived from an EMBL/GenBank/DDBJ whole genome shotgun (WGS) entry which is preliminary data.</text>
</comment>
<name>A0ABV4Q3Y9_9ACTN</name>
<protein>
    <submittedName>
        <fullName evidence="1">HEXXH motif domain-containing protein</fullName>
    </submittedName>
</protein>
<gene>
    <name evidence="1" type="ORF">SM611_02915</name>
</gene>
<keyword evidence="2" id="KW-1185">Reference proteome</keyword>
<dbReference type="EMBL" id="JAXCEI010000001">
    <property type="protein sequence ID" value="MFA1537869.1"/>
    <property type="molecule type" value="Genomic_DNA"/>
</dbReference>
<accession>A0ABV4Q3Y9</accession>
<reference evidence="1 2" key="1">
    <citation type="submission" date="2023-11" db="EMBL/GenBank/DDBJ databases">
        <title>Actinomadura monticuli sp. nov., isolated from volcanic ash.</title>
        <authorList>
            <person name="Lee S.D."/>
            <person name="Yang H."/>
            <person name="Kim I.S."/>
        </authorList>
    </citation>
    <scope>NUCLEOTIDE SEQUENCE [LARGE SCALE GENOMIC DNA]</scope>
    <source>
        <strain evidence="1 2">DLS-62</strain>
    </source>
</reference>
<dbReference type="NCBIfam" id="TIGR04267">
    <property type="entry name" value="mod_HExxH"/>
    <property type="match status" value="1"/>
</dbReference>
<sequence length="440" mass="45609">MTNPTRHAVPDEVFLDLAAGGGGAGAVAALQAAQQSRRLLLLHGVRDLAARADPDRARPVRDAYALITAVQRADPAAARAVLGYPTVASSALRALTNLSGASPDLQDCADRLAAIAAAAAIRAGFPASVELPATGARVVLPSLGMASGVGGDRVTVRSGPGGAAVGAVMLPASPDEDGPGWTALYRLAAEHDGVSVGVTLDELDPDRMPGADLAPRPLTPEQIARWRTTLDAAWALLVDRHRAVAHEVRSLISALTPLAAPAGAESSGTSTKAVGNVGMTPPRDARGLAVTLAHEVQHVKLTALIDIVPLTLPDDGGRYYAPWREDPRPLAGLLQGAYAHLGITGFWRRERTAGEGGAAEHAHIEFARWRAATARTIVTLLGSGRLTGAGETFVAEMDRTLGAWCAEPVPPGAEARAAAAADLHLARWRERPHGEAVAPR</sequence>
<evidence type="ECO:0000313" key="2">
    <source>
        <dbReference type="Proteomes" id="UP001569963"/>
    </source>
</evidence>
<proteinExistence type="predicted"/>
<dbReference type="InterPro" id="IPR026337">
    <property type="entry name" value="AKG_HExxH"/>
</dbReference>